<evidence type="ECO:0000256" key="1">
    <source>
        <dbReference type="ARBA" id="ARBA00009375"/>
    </source>
</evidence>
<sequence>MKIFFFVIFCISSQLSNIYNIKVFEKKKNYINNYEIGNIKRNYSFVNYTNTNNMLYDTKKNKIKLYTQNKVVNENKSSGCEKLTNIVLVIDYDGTHYNGWTGIENCSPVYLNAVNGFKNVKNSDICKDTALEQIEDSDTSCNSLKKNNENKYNTVQNCILNCLLKIHGYGDNPNIIIDKKETGFKPFEFIGVSRTDKGVHAKEYVCQYISYKKRPPFNGNLEKIKLSLNRLLNKDIKVLGIFNAPFNSFNVRFHNLGKIYTYNIDLRKPSQPLEKNFAWQLYDDSRFSFLLKNKLTKYETCVKGNKKNSNKNLYDTNLTSLFDENHNNMDKDDCDSFATCSSSNEDENISEPPKSADTVEEEQHNFENTERNANDLIIKERIEDIIKKEKEKNGPDKITHSLNIINGKNEFKSSILCDIDKIKECSKLFIGYHNFECFRGTLKGTEKQRTINTFCNIHFLDVYKLKDNLYQFVVQGDRFLYHMIRIIVGALIQVGVGILNIQDVKDALYNCKPLRVKLCAPAQGLCLKKILFPAEIENLVNSAIFPE</sequence>
<name>A0A6V7SIE3_PLAVN</name>
<dbReference type="InterPro" id="IPR020103">
    <property type="entry name" value="PsdUridine_synth_cat_dom_sf"/>
</dbReference>
<feature type="signal peptide" evidence="4">
    <location>
        <begin position="1"/>
        <end position="18"/>
    </location>
</feature>
<evidence type="ECO:0000313" key="6">
    <source>
        <dbReference type="EMBL" id="CAD2098887.1"/>
    </source>
</evidence>
<dbReference type="InterPro" id="IPR020094">
    <property type="entry name" value="TruA/RsuA/RluB/E/F_N"/>
</dbReference>
<dbReference type="InterPro" id="IPR020097">
    <property type="entry name" value="PsdUridine_synth_TruA_a/b_dom"/>
</dbReference>
<reference evidence="6 7" key="1">
    <citation type="submission" date="2020-08" db="EMBL/GenBank/DDBJ databases">
        <authorList>
            <person name="Ramaprasad A."/>
        </authorList>
    </citation>
    <scope>NUCLEOTIDE SEQUENCE [LARGE SCALE GENOMIC DNA]</scope>
</reference>
<dbReference type="Gene3D" id="3.30.70.660">
    <property type="entry name" value="Pseudouridine synthase I, catalytic domain, C-terminal subdomain"/>
    <property type="match status" value="1"/>
</dbReference>
<dbReference type="Pfam" id="PF01416">
    <property type="entry name" value="PseudoU_synth_1"/>
    <property type="match status" value="1"/>
</dbReference>
<dbReference type="GO" id="GO:0003723">
    <property type="term" value="F:RNA binding"/>
    <property type="evidence" value="ECO:0007669"/>
    <property type="project" value="InterPro"/>
</dbReference>
<dbReference type="Proteomes" id="UP000515308">
    <property type="component" value="Chromosome PVLDE_12"/>
</dbReference>
<dbReference type="InterPro" id="IPR020095">
    <property type="entry name" value="PsdUridine_synth_TruA_C"/>
</dbReference>
<evidence type="ECO:0000256" key="4">
    <source>
        <dbReference type="SAM" id="SignalP"/>
    </source>
</evidence>
<keyword evidence="4" id="KW-0732">Signal</keyword>
<dbReference type="InterPro" id="IPR001406">
    <property type="entry name" value="PsdUridine_synth_TruA"/>
</dbReference>
<keyword evidence="2" id="KW-0819">tRNA processing</keyword>
<dbReference type="EMBL" id="LR865374">
    <property type="protein sequence ID" value="CAD2098887.1"/>
    <property type="molecule type" value="Genomic_DNA"/>
</dbReference>
<accession>A0A6V7SIE3</accession>
<dbReference type="SUPFAM" id="SSF55120">
    <property type="entry name" value="Pseudouridine synthase"/>
    <property type="match status" value="1"/>
</dbReference>
<keyword evidence="3" id="KW-0413">Isomerase</keyword>
<dbReference type="PANTHER" id="PTHR11142:SF0">
    <property type="entry name" value="TRNA PSEUDOURIDINE SYNTHASE-LIKE 1"/>
    <property type="match status" value="1"/>
</dbReference>
<proteinExistence type="inferred from homology"/>
<evidence type="ECO:0000256" key="3">
    <source>
        <dbReference type="ARBA" id="ARBA00023235"/>
    </source>
</evidence>
<protein>
    <submittedName>
        <fullName evidence="6">tRNA pseudouridine synthase, putative</fullName>
    </submittedName>
</protein>
<dbReference type="AlphaFoldDB" id="A0A6V7SIE3"/>
<dbReference type="GO" id="GO:0009982">
    <property type="term" value="F:pseudouridine synthase activity"/>
    <property type="evidence" value="ECO:0007669"/>
    <property type="project" value="InterPro"/>
</dbReference>
<feature type="domain" description="Pseudouridine synthase I TruA alpha/beta" evidence="5">
    <location>
        <begin position="427"/>
        <end position="533"/>
    </location>
</feature>
<feature type="chain" id="PRO_5027943054" evidence="4">
    <location>
        <begin position="19"/>
        <end position="547"/>
    </location>
</feature>
<gene>
    <name evidence="6" type="ORF">PVLDE_1203320</name>
</gene>
<dbReference type="Gene3D" id="3.30.70.580">
    <property type="entry name" value="Pseudouridine synthase I, catalytic domain, N-terminal subdomain"/>
    <property type="match status" value="1"/>
</dbReference>
<evidence type="ECO:0000313" key="7">
    <source>
        <dbReference type="Proteomes" id="UP000515308"/>
    </source>
</evidence>
<evidence type="ECO:0000256" key="2">
    <source>
        <dbReference type="ARBA" id="ARBA00022694"/>
    </source>
</evidence>
<dbReference type="VEuPathDB" id="PlasmoDB:PVLDE_1203320"/>
<dbReference type="PANTHER" id="PTHR11142">
    <property type="entry name" value="PSEUDOURIDYLATE SYNTHASE"/>
    <property type="match status" value="1"/>
</dbReference>
<comment type="similarity">
    <text evidence="1">Belongs to the tRNA pseudouridine synthase TruA family.</text>
</comment>
<evidence type="ECO:0000259" key="5">
    <source>
        <dbReference type="Pfam" id="PF01416"/>
    </source>
</evidence>
<organism evidence="6 7">
    <name type="scientific">Plasmodium vinckei lentum</name>
    <dbReference type="NCBI Taxonomy" id="138297"/>
    <lineage>
        <taxon>Eukaryota</taxon>
        <taxon>Sar</taxon>
        <taxon>Alveolata</taxon>
        <taxon>Apicomplexa</taxon>
        <taxon>Aconoidasida</taxon>
        <taxon>Haemosporida</taxon>
        <taxon>Plasmodiidae</taxon>
        <taxon>Plasmodium</taxon>
        <taxon>Plasmodium (Vinckeia)</taxon>
    </lineage>
</organism>
<dbReference type="GO" id="GO:0031119">
    <property type="term" value="P:tRNA pseudouridine synthesis"/>
    <property type="evidence" value="ECO:0007669"/>
    <property type="project" value="TreeGrafter"/>
</dbReference>